<sequence>MKNKVINKKVNGLIPAVLCLTLAPLTTLNAATPGESYHTLKTNLVQLFSPQQNESYRQVNIAELSNFQLDRSAIQELPVVGSASPASVSTQVSTELSLIEAVRLAVQRNPQITQSISSVAAQNANIDVAKAGYYPQLSGGLSTGDMTTGERGRQLLSLNAIQMLYDFGKVRSGVNTEQARLQAEQANVLVSIDEIALEVANAVINIKRYQELSRIAQQQISGIQYILEIANLRAKAGISSQADPVQAQSYLESAQANLIAQQSFLRQYQQRLRTLLGFEVSHTGWIIPETLVARSALYEEPQFTTIPQMMVAQAQVEIAKSQREQTRLSRYPTLNVRGSLSQAVNGQNPNNNEDDGLYSSVMLEATSNFYQGGAVTSQTRAAGYAEQAARARVNAVYLDVLDQVRTTREQVENKQRQMQVLVARQATTVRTKELYQEQYKLGTRTVVDLLNAEQSIHSSASEIEIARYDIYDSIVQNIAATGRSRDVYDLNNISIQGFEIQP</sequence>
<evidence type="ECO:0000256" key="4">
    <source>
        <dbReference type="ARBA" id="ARBA00022452"/>
    </source>
</evidence>
<keyword evidence="3" id="KW-0813">Transport</keyword>
<feature type="chain" id="PRO_5017748800" evidence="8">
    <location>
        <begin position="31"/>
        <end position="502"/>
    </location>
</feature>
<evidence type="ECO:0000256" key="1">
    <source>
        <dbReference type="ARBA" id="ARBA00004442"/>
    </source>
</evidence>
<dbReference type="Pfam" id="PF02321">
    <property type="entry name" value="OEP"/>
    <property type="match status" value="2"/>
</dbReference>
<reference evidence="9 10" key="1">
    <citation type="journal article" date="2018" name="Nat. Biotechnol.">
        <title>A standardized bacterial taxonomy based on genome phylogeny substantially revises the tree of life.</title>
        <authorList>
            <person name="Parks D.H."/>
            <person name="Chuvochina M."/>
            <person name="Waite D.W."/>
            <person name="Rinke C."/>
            <person name="Skarshewski A."/>
            <person name="Chaumeil P.A."/>
            <person name="Hugenholtz P."/>
        </authorList>
    </citation>
    <scope>NUCLEOTIDE SEQUENCE [LARGE SCALE GENOMIC DNA]</scope>
    <source>
        <strain evidence="9">UBA10045</strain>
    </source>
</reference>
<dbReference type="InterPro" id="IPR003423">
    <property type="entry name" value="OMP_efflux"/>
</dbReference>
<dbReference type="PANTHER" id="PTHR30026">
    <property type="entry name" value="OUTER MEMBRANE PROTEIN TOLC"/>
    <property type="match status" value="1"/>
</dbReference>
<evidence type="ECO:0000256" key="7">
    <source>
        <dbReference type="ARBA" id="ARBA00023237"/>
    </source>
</evidence>
<dbReference type="GO" id="GO:0015288">
    <property type="term" value="F:porin activity"/>
    <property type="evidence" value="ECO:0007669"/>
    <property type="project" value="TreeGrafter"/>
</dbReference>
<comment type="subcellular location">
    <subcellularLocation>
        <location evidence="1">Cell outer membrane</location>
    </subcellularLocation>
</comment>
<keyword evidence="8" id="KW-0732">Signal</keyword>
<evidence type="ECO:0000256" key="2">
    <source>
        <dbReference type="ARBA" id="ARBA00007613"/>
    </source>
</evidence>
<dbReference type="AlphaFoldDB" id="A0A3D3G337"/>
<keyword evidence="4" id="KW-1134">Transmembrane beta strand</keyword>
<evidence type="ECO:0000256" key="8">
    <source>
        <dbReference type="SAM" id="SignalP"/>
    </source>
</evidence>
<keyword evidence="6" id="KW-0472">Membrane</keyword>
<dbReference type="GO" id="GO:1990281">
    <property type="term" value="C:efflux pump complex"/>
    <property type="evidence" value="ECO:0007669"/>
    <property type="project" value="TreeGrafter"/>
</dbReference>
<dbReference type="GO" id="GO:0009279">
    <property type="term" value="C:cell outer membrane"/>
    <property type="evidence" value="ECO:0007669"/>
    <property type="project" value="UniProtKB-SubCell"/>
</dbReference>
<name>A0A3D3G337_ACIRA</name>
<organism evidence="9 10">
    <name type="scientific">Acinetobacter radioresistens</name>
    <dbReference type="NCBI Taxonomy" id="40216"/>
    <lineage>
        <taxon>Bacteria</taxon>
        <taxon>Pseudomonadati</taxon>
        <taxon>Pseudomonadota</taxon>
        <taxon>Gammaproteobacteria</taxon>
        <taxon>Moraxellales</taxon>
        <taxon>Moraxellaceae</taxon>
        <taxon>Acinetobacter</taxon>
    </lineage>
</organism>
<proteinExistence type="inferred from homology"/>
<dbReference type="SUPFAM" id="SSF56954">
    <property type="entry name" value="Outer membrane efflux proteins (OEP)"/>
    <property type="match status" value="1"/>
</dbReference>
<comment type="similarity">
    <text evidence="2">Belongs to the outer membrane factor (OMF) (TC 1.B.17) family.</text>
</comment>
<evidence type="ECO:0000256" key="3">
    <source>
        <dbReference type="ARBA" id="ARBA00022448"/>
    </source>
</evidence>
<feature type="signal peptide" evidence="8">
    <location>
        <begin position="1"/>
        <end position="30"/>
    </location>
</feature>
<gene>
    <name evidence="9" type="ORF">DIC32_14270</name>
</gene>
<evidence type="ECO:0000256" key="5">
    <source>
        <dbReference type="ARBA" id="ARBA00022692"/>
    </source>
</evidence>
<evidence type="ECO:0000313" key="9">
    <source>
        <dbReference type="EMBL" id="HCM32439.1"/>
    </source>
</evidence>
<dbReference type="Gene3D" id="1.20.1600.10">
    <property type="entry name" value="Outer membrane efflux proteins (OEP)"/>
    <property type="match status" value="1"/>
</dbReference>
<keyword evidence="7" id="KW-0998">Cell outer membrane</keyword>
<comment type="caution">
    <text evidence="9">The sequence shown here is derived from an EMBL/GenBank/DDBJ whole genome shotgun (WGS) entry which is preliminary data.</text>
</comment>
<dbReference type="Proteomes" id="UP000262257">
    <property type="component" value="Unassembled WGS sequence"/>
</dbReference>
<evidence type="ECO:0000313" key="10">
    <source>
        <dbReference type="Proteomes" id="UP000262257"/>
    </source>
</evidence>
<accession>A0A3D3G337</accession>
<dbReference type="GO" id="GO:0015562">
    <property type="term" value="F:efflux transmembrane transporter activity"/>
    <property type="evidence" value="ECO:0007669"/>
    <property type="project" value="InterPro"/>
</dbReference>
<keyword evidence="5" id="KW-0812">Transmembrane</keyword>
<protein>
    <submittedName>
        <fullName evidence="9">RND transporter</fullName>
    </submittedName>
</protein>
<dbReference type="PANTHER" id="PTHR30026:SF22">
    <property type="entry name" value="OUTER MEMBRANE EFFLUX PROTEIN"/>
    <property type="match status" value="1"/>
</dbReference>
<dbReference type="EMBL" id="DPXL01000180">
    <property type="protein sequence ID" value="HCM32439.1"/>
    <property type="molecule type" value="Genomic_DNA"/>
</dbReference>
<evidence type="ECO:0000256" key="6">
    <source>
        <dbReference type="ARBA" id="ARBA00023136"/>
    </source>
</evidence>
<dbReference type="InterPro" id="IPR051906">
    <property type="entry name" value="TolC-like"/>
</dbReference>